<dbReference type="PROSITE" id="PS50405">
    <property type="entry name" value="GST_CTER"/>
    <property type="match status" value="1"/>
</dbReference>
<feature type="domain" description="GST C-terminal" evidence="7">
    <location>
        <begin position="102"/>
        <end position="233"/>
    </location>
</feature>
<dbReference type="OMA" id="IAKLEMC"/>
<dbReference type="Proteomes" id="UP000008022">
    <property type="component" value="Unassembled WGS sequence"/>
</dbReference>
<dbReference type="Gramene" id="ORUFI10G17440.2">
    <property type="protein sequence ID" value="ORUFI10G17440.2"/>
    <property type="gene ID" value="ORUFI10G17440"/>
</dbReference>
<evidence type="ECO:0000259" key="7">
    <source>
        <dbReference type="PROSITE" id="PS50405"/>
    </source>
</evidence>
<dbReference type="SUPFAM" id="SSF52833">
    <property type="entry name" value="Thioredoxin-like"/>
    <property type="match status" value="1"/>
</dbReference>
<dbReference type="Gene3D" id="1.20.1050.10">
    <property type="match status" value="1"/>
</dbReference>
<dbReference type="InterPro" id="IPR036249">
    <property type="entry name" value="Thioredoxin-like_sf"/>
</dbReference>
<dbReference type="SFLD" id="SFLDG01152">
    <property type="entry name" value="Main.3:_Omega-_and_Tau-like"/>
    <property type="match status" value="1"/>
</dbReference>
<dbReference type="SFLD" id="SFLDG00358">
    <property type="entry name" value="Main_(cytGST)"/>
    <property type="match status" value="1"/>
</dbReference>
<dbReference type="InterPro" id="IPR010987">
    <property type="entry name" value="Glutathione-S-Trfase_C-like"/>
</dbReference>
<dbReference type="GO" id="GO:0006749">
    <property type="term" value="P:glutathione metabolic process"/>
    <property type="evidence" value="ECO:0007669"/>
    <property type="project" value="InterPro"/>
</dbReference>
<reference evidence="9" key="1">
    <citation type="submission" date="2013-06" db="EMBL/GenBank/DDBJ databases">
        <authorList>
            <person name="Zhao Q."/>
        </authorList>
    </citation>
    <scope>NUCLEOTIDE SEQUENCE</scope>
    <source>
        <strain evidence="9">cv. W1943</strain>
    </source>
</reference>
<evidence type="ECO:0000256" key="4">
    <source>
        <dbReference type="ARBA" id="ARBA00047960"/>
    </source>
</evidence>
<keyword evidence="9" id="KW-1185">Reference proteome</keyword>
<feature type="domain" description="GST N-terminal" evidence="6">
    <location>
        <begin position="14"/>
        <end position="93"/>
    </location>
</feature>
<evidence type="ECO:0000256" key="2">
    <source>
        <dbReference type="ARBA" id="ARBA00022679"/>
    </source>
</evidence>
<dbReference type="GO" id="GO:0004364">
    <property type="term" value="F:glutathione transferase activity"/>
    <property type="evidence" value="ECO:0007669"/>
    <property type="project" value="UniProtKB-EC"/>
</dbReference>
<organism evidence="8 9">
    <name type="scientific">Oryza rufipogon</name>
    <name type="common">Brownbeard rice</name>
    <name type="synonym">Asian wild rice</name>
    <dbReference type="NCBI Taxonomy" id="4529"/>
    <lineage>
        <taxon>Eukaryota</taxon>
        <taxon>Viridiplantae</taxon>
        <taxon>Streptophyta</taxon>
        <taxon>Embryophyta</taxon>
        <taxon>Tracheophyta</taxon>
        <taxon>Spermatophyta</taxon>
        <taxon>Magnoliopsida</taxon>
        <taxon>Liliopsida</taxon>
        <taxon>Poales</taxon>
        <taxon>Poaceae</taxon>
        <taxon>BOP clade</taxon>
        <taxon>Oryzoideae</taxon>
        <taxon>Oryzeae</taxon>
        <taxon>Oryzinae</taxon>
        <taxon>Oryza</taxon>
    </lineage>
</organism>
<dbReference type="InterPro" id="IPR045074">
    <property type="entry name" value="GST_C_Tau"/>
</dbReference>
<dbReference type="SUPFAM" id="SSF47616">
    <property type="entry name" value="GST C-terminal domain-like"/>
    <property type="match status" value="1"/>
</dbReference>
<feature type="region of interest" description="Disordered" evidence="5">
    <location>
        <begin position="247"/>
        <end position="269"/>
    </location>
</feature>
<dbReference type="InterPro" id="IPR040079">
    <property type="entry name" value="Glutathione_S-Trfase"/>
</dbReference>
<dbReference type="PANTHER" id="PTHR11260">
    <property type="entry name" value="GLUTATHIONE S-TRANSFERASE, GST, SUPERFAMILY, GST DOMAIN CONTAINING"/>
    <property type="match status" value="1"/>
</dbReference>
<dbReference type="HOGENOM" id="CLU_011226_18_0_1"/>
<dbReference type="InterPro" id="IPR004045">
    <property type="entry name" value="Glutathione_S-Trfase_N"/>
</dbReference>
<dbReference type="InterPro" id="IPR036282">
    <property type="entry name" value="Glutathione-S-Trfase_C_sf"/>
</dbReference>
<protein>
    <recommendedName>
        <fullName evidence="1">glutathione transferase</fullName>
        <ecNumber evidence="1">2.5.1.18</ecNumber>
    </recommendedName>
</protein>
<evidence type="ECO:0000259" key="6">
    <source>
        <dbReference type="PROSITE" id="PS50404"/>
    </source>
</evidence>
<dbReference type="PROSITE" id="PS50404">
    <property type="entry name" value="GST_NTER"/>
    <property type="match status" value="1"/>
</dbReference>
<dbReference type="InterPro" id="IPR004046">
    <property type="entry name" value="GST_C"/>
</dbReference>
<dbReference type="EC" id="2.5.1.18" evidence="1"/>
<comment type="catalytic activity">
    <reaction evidence="4">
        <text>RX + glutathione = an S-substituted glutathione + a halide anion + H(+)</text>
        <dbReference type="Rhea" id="RHEA:16437"/>
        <dbReference type="ChEBI" id="CHEBI:15378"/>
        <dbReference type="ChEBI" id="CHEBI:16042"/>
        <dbReference type="ChEBI" id="CHEBI:17792"/>
        <dbReference type="ChEBI" id="CHEBI:57925"/>
        <dbReference type="ChEBI" id="CHEBI:90779"/>
        <dbReference type="EC" id="2.5.1.18"/>
    </reaction>
</comment>
<dbReference type="SFLD" id="SFLDS00019">
    <property type="entry name" value="Glutathione_Transferase_(cytos"/>
    <property type="match status" value="1"/>
</dbReference>
<dbReference type="Pfam" id="PF00043">
    <property type="entry name" value="GST_C"/>
    <property type="match status" value="1"/>
</dbReference>
<dbReference type="FunFam" id="3.40.30.10:FF:000044">
    <property type="entry name" value="Glutathione S-transferase GSTU6"/>
    <property type="match status" value="1"/>
</dbReference>
<sequence>MSSSSTSGPAEPAAAVRVLGSWTSPFVMRVVVALKLKGVEYELLQETRGKKSELLLRSNPVHKKIPVLLHHGKPLAESLVIVEYIDEVWPASDGAPAILPRDPYCRAVERFWAQYIDDKFPRGTRVLRGTVAGDKDEVVVEMSTALQHLEAAFVKCSRGKEYFGGDNIGYLDIALGSFLGWIKAVEKFAGVELLDEAKVPNLAAWADRFCAHPAVVDAMPDADKLVEFAVKHAASMKALDAPNANSISTSPKAGAQPNNFSSTWSSLTK</sequence>
<dbReference type="Gene3D" id="3.40.30.10">
    <property type="entry name" value="Glutaredoxin"/>
    <property type="match status" value="1"/>
</dbReference>
<dbReference type="AlphaFoldDB" id="A0A0E0R1M3"/>
<name>A0A0E0R1M3_ORYRU</name>
<proteinExistence type="inferred from homology"/>
<keyword evidence="2" id="KW-0808">Transferase</keyword>
<evidence type="ECO:0000256" key="1">
    <source>
        <dbReference type="ARBA" id="ARBA00012452"/>
    </source>
</evidence>
<dbReference type="EnsemblPlants" id="ORUFI10G17440.2">
    <property type="protein sequence ID" value="ORUFI10G17440.2"/>
    <property type="gene ID" value="ORUFI10G17440"/>
</dbReference>
<dbReference type="InterPro" id="IPR045073">
    <property type="entry name" value="Omega/Tau-like"/>
</dbReference>
<dbReference type="CDD" id="cd03185">
    <property type="entry name" value="GST_C_Tau"/>
    <property type="match status" value="1"/>
</dbReference>
<dbReference type="PANTHER" id="PTHR11260:SF788">
    <property type="entry name" value="GLUTATHIONE TRANSFERASE"/>
    <property type="match status" value="1"/>
</dbReference>
<dbReference type="GO" id="GO:0009407">
    <property type="term" value="P:toxin catabolic process"/>
    <property type="evidence" value="ECO:0007669"/>
    <property type="project" value="UniProtKB-ARBA"/>
</dbReference>
<dbReference type="FunFam" id="1.20.1050.10:FF:000016">
    <property type="entry name" value="Glutathione S-transferase U9"/>
    <property type="match status" value="1"/>
</dbReference>
<dbReference type="CDD" id="cd03058">
    <property type="entry name" value="GST_N_Tau"/>
    <property type="match status" value="1"/>
</dbReference>
<comment type="similarity">
    <text evidence="3">Belongs to the GST superfamily. Tau family.</text>
</comment>
<dbReference type="GO" id="GO:0005737">
    <property type="term" value="C:cytoplasm"/>
    <property type="evidence" value="ECO:0007669"/>
    <property type="project" value="TreeGrafter"/>
</dbReference>
<dbReference type="Pfam" id="PF02798">
    <property type="entry name" value="GST_N"/>
    <property type="match status" value="1"/>
</dbReference>
<accession>A0A0E0R1M3</accession>
<evidence type="ECO:0000313" key="9">
    <source>
        <dbReference type="Proteomes" id="UP000008022"/>
    </source>
</evidence>
<evidence type="ECO:0000256" key="3">
    <source>
        <dbReference type="ARBA" id="ARBA00025743"/>
    </source>
</evidence>
<reference evidence="8" key="2">
    <citation type="submission" date="2015-06" db="UniProtKB">
        <authorList>
            <consortium name="EnsemblPlants"/>
        </authorList>
    </citation>
    <scope>IDENTIFICATION</scope>
</reference>
<evidence type="ECO:0000256" key="5">
    <source>
        <dbReference type="SAM" id="MobiDB-lite"/>
    </source>
</evidence>
<evidence type="ECO:0000313" key="8">
    <source>
        <dbReference type="EnsemblPlants" id="ORUFI10G17440.2"/>
    </source>
</evidence>